<gene>
    <name evidence="2" type="ORF">K0M31_004399</name>
</gene>
<proteinExistence type="predicted"/>
<evidence type="ECO:0000313" key="3">
    <source>
        <dbReference type="Proteomes" id="UP001177670"/>
    </source>
</evidence>
<evidence type="ECO:0000256" key="1">
    <source>
        <dbReference type="SAM" id="MobiDB-lite"/>
    </source>
</evidence>
<comment type="caution">
    <text evidence="2">The sequence shown here is derived from an EMBL/GenBank/DDBJ whole genome shotgun (WGS) entry which is preliminary data.</text>
</comment>
<protein>
    <submittedName>
        <fullName evidence="2">Uncharacterized protein</fullName>
    </submittedName>
</protein>
<feature type="compositionally biased region" description="Basic and acidic residues" evidence="1">
    <location>
        <begin position="107"/>
        <end position="120"/>
    </location>
</feature>
<keyword evidence="3" id="KW-1185">Reference proteome</keyword>
<evidence type="ECO:0000313" key="2">
    <source>
        <dbReference type="EMBL" id="KAK1126776.1"/>
    </source>
</evidence>
<dbReference type="AlphaFoldDB" id="A0AA40FXP2"/>
<reference evidence="2" key="1">
    <citation type="submission" date="2021-10" db="EMBL/GenBank/DDBJ databases">
        <title>Melipona bicolor Genome sequencing and assembly.</title>
        <authorList>
            <person name="Araujo N.S."/>
            <person name="Arias M.C."/>
        </authorList>
    </citation>
    <scope>NUCLEOTIDE SEQUENCE</scope>
    <source>
        <strain evidence="2">USP_2M_L1-L4_2017</strain>
        <tissue evidence="2">Whole body</tissue>
    </source>
</reference>
<organism evidence="2 3">
    <name type="scientific">Melipona bicolor</name>
    <dbReference type="NCBI Taxonomy" id="60889"/>
    <lineage>
        <taxon>Eukaryota</taxon>
        <taxon>Metazoa</taxon>
        <taxon>Ecdysozoa</taxon>
        <taxon>Arthropoda</taxon>
        <taxon>Hexapoda</taxon>
        <taxon>Insecta</taxon>
        <taxon>Pterygota</taxon>
        <taxon>Neoptera</taxon>
        <taxon>Endopterygota</taxon>
        <taxon>Hymenoptera</taxon>
        <taxon>Apocrita</taxon>
        <taxon>Aculeata</taxon>
        <taxon>Apoidea</taxon>
        <taxon>Anthophila</taxon>
        <taxon>Apidae</taxon>
        <taxon>Melipona</taxon>
    </lineage>
</organism>
<dbReference type="Proteomes" id="UP001177670">
    <property type="component" value="Unassembled WGS sequence"/>
</dbReference>
<name>A0AA40FXP2_9HYME</name>
<sequence length="280" mass="31419">MYFQKNITDASEDENPLQSQLVPCCSDSRERCCSKSKSSRLAAMTDWEIPFIRLRCLLSPSRKSRFGNLRRCAISRNRHLPPLRNNEQAQGALDRTPAILNSFPQARGEKSTSNDGDRTSTRSTVASMIHQTRARGGRNAAGEAGGKRRETERLIIVERASRVNVTLRNNLGRERVNAKSGVPIVRRGEKTRQSSSDAISKRNAPGITLIPETLGSSLSRYPSRGIRLRISRWPPVIYLSRRPPRGVSTPFDACIYDYENYTRQLERGNCAPLPRVGRPA</sequence>
<feature type="compositionally biased region" description="Polar residues" evidence="1">
    <location>
        <begin position="121"/>
        <end position="130"/>
    </location>
</feature>
<accession>A0AA40FXP2</accession>
<feature type="region of interest" description="Disordered" evidence="1">
    <location>
        <begin position="103"/>
        <end position="148"/>
    </location>
</feature>
<dbReference type="EMBL" id="JAHYIQ010000013">
    <property type="protein sequence ID" value="KAK1126776.1"/>
    <property type="molecule type" value="Genomic_DNA"/>
</dbReference>